<keyword evidence="3" id="KW-0479">Metal-binding</keyword>
<accession>A0AAW0ELP2</accession>
<evidence type="ECO:0000256" key="5">
    <source>
        <dbReference type="ARBA" id="ARBA00023004"/>
    </source>
</evidence>
<comment type="cofactor">
    <cofactor evidence="8">
        <name>[2Fe-2S] cluster</name>
        <dbReference type="ChEBI" id="CHEBI:190135"/>
    </cofactor>
</comment>
<keyword evidence="7" id="KW-0520">NAD</keyword>
<reference evidence="10 11" key="1">
    <citation type="journal article" date="2021" name="MBio">
        <title>A New Model Trypanosomatid, Novymonas esmeraldas: Genomic Perception of Its 'Candidatus Pandoraea novymonadis' Endosymbiont.</title>
        <authorList>
            <person name="Zakharova A."/>
            <person name="Saura A."/>
            <person name="Butenko A."/>
            <person name="Podesvova L."/>
            <person name="Warmusova S."/>
            <person name="Kostygov A.Y."/>
            <person name="Nenarokova A."/>
            <person name="Lukes J."/>
            <person name="Opperdoes F.R."/>
            <person name="Yurchenko V."/>
        </authorList>
    </citation>
    <scope>NUCLEOTIDE SEQUENCE [LARGE SCALE GENOMIC DNA]</scope>
    <source>
        <strain evidence="10 11">E262AT.01</strain>
    </source>
</reference>
<dbReference type="GO" id="GO:0008137">
    <property type="term" value="F:NADH dehydrogenase (ubiquinone) activity"/>
    <property type="evidence" value="ECO:0007669"/>
    <property type="project" value="UniProtKB-ARBA"/>
</dbReference>
<keyword evidence="6" id="KW-0411">Iron-sulfur</keyword>
<sequence>MRRLPQLSSTAMRRVMAAATPAVAGVSCTTTTATTTNAAAAAAGAALLTTTRAIHGEMRHQNTDYDNTRIPWDFTTASYEKIHNEILPKFPRGKRISATIPLLHLAQQQQGGYIPVTAMYKIAKICEVPPMHVFETVTFYSMFNRHPVGKYHIQFCRTTPCMLCGVDELMHRTMRYLNVRMHGTSSDGLITVGEMECLGACVNAPMLVVSDYSDPPNFSYDYVEDLTWDSVKTLIEKLRSGQAFKIGPQRPDRKCAEPAGGRTSLLFKEPPGPYCRDFDAKPEEKKAGAAPAK</sequence>
<evidence type="ECO:0000256" key="4">
    <source>
        <dbReference type="ARBA" id="ARBA00022967"/>
    </source>
</evidence>
<keyword evidence="2" id="KW-0001">2Fe-2S</keyword>
<dbReference type="Gene3D" id="1.10.10.1590">
    <property type="entry name" value="NADH-quinone oxidoreductase subunit E"/>
    <property type="match status" value="1"/>
</dbReference>
<feature type="region of interest" description="Disordered" evidence="9">
    <location>
        <begin position="249"/>
        <end position="293"/>
    </location>
</feature>
<dbReference type="InterPro" id="IPR041921">
    <property type="entry name" value="NuoE_N"/>
</dbReference>
<evidence type="ECO:0000256" key="3">
    <source>
        <dbReference type="ARBA" id="ARBA00022723"/>
    </source>
</evidence>
<evidence type="ECO:0000256" key="6">
    <source>
        <dbReference type="ARBA" id="ARBA00023014"/>
    </source>
</evidence>
<dbReference type="AlphaFoldDB" id="A0AAW0ELP2"/>
<dbReference type="GO" id="GO:0005743">
    <property type="term" value="C:mitochondrial inner membrane"/>
    <property type="evidence" value="ECO:0007669"/>
    <property type="project" value="UniProtKB-ARBA"/>
</dbReference>
<dbReference type="PANTHER" id="PTHR10371">
    <property type="entry name" value="NADH DEHYDROGENASE UBIQUINONE FLAVOPROTEIN 2, MITOCHONDRIAL"/>
    <property type="match status" value="1"/>
</dbReference>
<dbReference type="Proteomes" id="UP001430356">
    <property type="component" value="Unassembled WGS sequence"/>
</dbReference>
<gene>
    <name evidence="10" type="ORF">NESM_000433700</name>
</gene>
<dbReference type="GO" id="GO:0003954">
    <property type="term" value="F:NADH dehydrogenase activity"/>
    <property type="evidence" value="ECO:0007669"/>
    <property type="project" value="TreeGrafter"/>
</dbReference>
<keyword evidence="4" id="KW-1278">Translocase</keyword>
<dbReference type="GO" id="GO:0006120">
    <property type="term" value="P:mitochondrial electron transport, NADH to ubiquinone"/>
    <property type="evidence" value="ECO:0007669"/>
    <property type="project" value="UniProtKB-ARBA"/>
</dbReference>
<dbReference type="EMBL" id="JAECZO010000047">
    <property type="protein sequence ID" value="KAK7195103.1"/>
    <property type="molecule type" value="Genomic_DNA"/>
</dbReference>
<evidence type="ECO:0000313" key="11">
    <source>
        <dbReference type="Proteomes" id="UP001430356"/>
    </source>
</evidence>
<evidence type="ECO:0000256" key="7">
    <source>
        <dbReference type="ARBA" id="ARBA00023027"/>
    </source>
</evidence>
<dbReference type="Gene3D" id="3.40.30.10">
    <property type="entry name" value="Glutaredoxin"/>
    <property type="match status" value="1"/>
</dbReference>
<feature type="compositionally biased region" description="Basic and acidic residues" evidence="9">
    <location>
        <begin position="276"/>
        <end position="287"/>
    </location>
</feature>
<dbReference type="PANTHER" id="PTHR10371:SF3">
    <property type="entry name" value="NADH DEHYDROGENASE [UBIQUINONE] FLAVOPROTEIN 2, MITOCHONDRIAL"/>
    <property type="match status" value="1"/>
</dbReference>
<dbReference type="GO" id="GO:0046872">
    <property type="term" value="F:metal ion binding"/>
    <property type="evidence" value="ECO:0007669"/>
    <property type="project" value="UniProtKB-KW"/>
</dbReference>
<protein>
    <submittedName>
        <fullName evidence="10">NADH-ubiquinone oxidoreductase, mitochondrial</fullName>
    </submittedName>
</protein>
<dbReference type="GO" id="GO:1902494">
    <property type="term" value="C:catalytic complex"/>
    <property type="evidence" value="ECO:0007669"/>
    <property type="project" value="UniProtKB-ARBA"/>
</dbReference>
<dbReference type="FunFam" id="1.10.10.1590:FF:000001">
    <property type="entry name" value="NADH-quinone oxidoreductase subunit E"/>
    <property type="match status" value="1"/>
</dbReference>
<organism evidence="10 11">
    <name type="scientific">Novymonas esmeraldas</name>
    <dbReference type="NCBI Taxonomy" id="1808958"/>
    <lineage>
        <taxon>Eukaryota</taxon>
        <taxon>Discoba</taxon>
        <taxon>Euglenozoa</taxon>
        <taxon>Kinetoplastea</taxon>
        <taxon>Metakinetoplastina</taxon>
        <taxon>Trypanosomatida</taxon>
        <taxon>Trypanosomatidae</taxon>
        <taxon>Novymonas</taxon>
    </lineage>
</organism>
<dbReference type="CDD" id="cd03064">
    <property type="entry name" value="TRX_Fd_NuoE"/>
    <property type="match status" value="1"/>
</dbReference>
<proteinExistence type="inferred from homology"/>
<name>A0AAW0ELP2_9TRYP</name>
<comment type="similarity">
    <text evidence="1">Belongs to the complex I 24 kDa subunit family.</text>
</comment>
<keyword evidence="11" id="KW-1185">Reference proteome</keyword>
<evidence type="ECO:0000256" key="8">
    <source>
        <dbReference type="ARBA" id="ARBA00034078"/>
    </source>
</evidence>
<keyword evidence="5" id="KW-0408">Iron</keyword>
<evidence type="ECO:0000256" key="9">
    <source>
        <dbReference type="SAM" id="MobiDB-lite"/>
    </source>
</evidence>
<evidence type="ECO:0000256" key="2">
    <source>
        <dbReference type="ARBA" id="ARBA00022714"/>
    </source>
</evidence>
<dbReference type="Pfam" id="PF01257">
    <property type="entry name" value="2Fe-2S_thioredx"/>
    <property type="match status" value="1"/>
</dbReference>
<dbReference type="InterPro" id="IPR042128">
    <property type="entry name" value="NuoE_dom"/>
</dbReference>
<dbReference type="FunFam" id="3.40.30.10:FF:000022">
    <property type="entry name" value="NADH dehydrogenase flavoprotein 2, mitochondrial"/>
    <property type="match status" value="1"/>
</dbReference>
<dbReference type="GO" id="GO:0098796">
    <property type="term" value="C:membrane protein complex"/>
    <property type="evidence" value="ECO:0007669"/>
    <property type="project" value="UniProtKB-ARBA"/>
</dbReference>
<dbReference type="SUPFAM" id="SSF52833">
    <property type="entry name" value="Thioredoxin-like"/>
    <property type="match status" value="1"/>
</dbReference>
<comment type="caution">
    <text evidence="10">The sequence shown here is derived from an EMBL/GenBank/DDBJ whole genome shotgun (WGS) entry which is preliminary data.</text>
</comment>
<dbReference type="GO" id="GO:0051537">
    <property type="term" value="F:2 iron, 2 sulfur cluster binding"/>
    <property type="evidence" value="ECO:0007669"/>
    <property type="project" value="UniProtKB-KW"/>
</dbReference>
<dbReference type="InterPro" id="IPR036249">
    <property type="entry name" value="Thioredoxin-like_sf"/>
</dbReference>
<evidence type="ECO:0000313" key="10">
    <source>
        <dbReference type="EMBL" id="KAK7195103.1"/>
    </source>
</evidence>
<dbReference type="PROSITE" id="PS51257">
    <property type="entry name" value="PROKAR_LIPOPROTEIN"/>
    <property type="match status" value="1"/>
</dbReference>
<evidence type="ECO:0000256" key="1">
    <source>
        <dbReference type="ARBA" id="ARBA00010643"/>
    </source>
</evidence>